<dbReference type="EMBL" id="JAVRRL010000051">
    <property type="protein sequence ID" value="KAK5110263.1"/>
    <property type="molecule type" value="Genomic_DNA"/>
</dbReference>
<comment type="caution">
    <text evidence="2">The sequence shown here is derived from an EMBL/GenBank/DDBJ whole genome shotgun (WGS) entry which is preliminary data.</text>
</comment>
<organism evidence="2 3">
    <name type="scientific">Meristemomyces frigidus</name>
    <dbReference type="NCBI Taxonomy" id="1508187"/>
    <lineage>
        <taxon>Eukaryota</taxon>
        <taxon>Fungi</taxon>
        <taxon>Dikarya</taxon>
        <taxon>Ascomycota</taxon>
        <taxon>Pezizomycotina</taxon>
        <taxon>Dothideomycetes</taxon>
        <taxon>Dothideomycetidae</taxon>
        <taxon>Mycosphaerellales</taxon>
        <taxon>Teratosphaeriaceae</taxon>
        <taxon>Meristemomyces</taxon>
    </lineage>
</organism>
<feature type="region of interest" description="Disordered" evidence="1">
    <location>
        <begin position="1"/>
        <end position="26"/>
    </location>
</feature>
<name>A0AAN7TEU4_9PEZI</name>
<gene>
    <name evidence="2" type="ORF">LTR62_006116</name>
</gene>
<protein>
    <submittedName>
        <fullName evidence="2">Uncharacterized protein</fullName>
    </submittedName>
</protein>
<evidence type="ECO:0000256" key="1">
    <source>
        <dbReference type="SAM" id="MobiDB-lite"/>
    </source>
</evidence>
<sequence length="114" mass="12566">MSENDEYGMDGPRSVPLSSEDRSNSRYSSEAVQYALEGLHQDGLLVLKGVVDVAHVDHLRGVMGAETQIILQERAGLYNQGVESNILQNPPVARKDCLFDDVFFNPYVVQVANA</sequence>
<proteinExistence type="predicted"/>
<evidence type="ECO:0000313" key="3">
    <source>
        <dbReference type="Proteomes" id="UP001310890"/>
    </source>
</evidence>
<evidence type="ECO:0000313" key="2">
    <source>
        <dbReference type="EMBL" id="KAK5110263.1"/>
    </source>
</evidence>
<accession>A0AAN7TEU4</accession>
<dbReference type="Proteomes" id="UP001310890">
    <property type="component" value="Unassembled WGS sequence"/>
</dbReference>
<dbReference type="AlphaFoldDB" id="A0AAN7TEU4"/>
<reference evidence="2" key="1">
    <citation type="submission" date="2023-08" db="EMBL/GenBank/DDBJ databases">
        <title>Black Yeasts Isolated from many extreme environments.</title>
        <authorList>
            <person name="Coleine C."/>
            <person name="Stajich J.E."/>
            <person name="Selbmann L."/>
        </authorList>
    </citation>
    <scope>NUCLEOTIDE SEQUENCE</scope>
    <source>
        <strain evidence="2">CCFEE 5401</strain>
    </source>
</reference>